<feature type="domain" description="TauD/TfdA-like" evidence="6">
    <location>
        <begin position="82"/>
        <end position="351"/>
    </location>
</feature>
<evidence type="ECO:0000256" key="4">
    <source>
        <dbReference type="ARBA" id="ARBA00023002"/>
    </source>
</evidence>
<dbReference type="Pfam" id="PF02668">
    <property type="entry name" value="TauD"/>
    <property type="match status" value="1"/>
</dbReference>
<dbReference type="GO" id="GO:0005737">
    <property type="term" value="C:cytoplasm"/>
    <property type="evidence" value="ECO:0007669"/>
    <property type="project" value="TreeGrafter"/>
</dbReference>
<dbReference type="Gene3D" id="3.60.130.10">
    <property type="entry name" value="Clavaminate synthase-like"/>
    <property type="match status" value="1"/>
</dbReference>
<evidence type="ECO:0000256" key="2">
    <source>
        <dbReference type="ARBA" id="ARBA00022723"/>
    </source>
</evidence>
<keyword evidence="2" id="KW-0479">Metal-binding</keyword>
<keyword evidence="3 7" id="KW-0223">Dioxygenase</keyword>
<proteinExistence type="inferred from homology"/>
<dbReference type="GO" id="GO:0006790">
    <property type="term" value="P:sulfur compound metabolic process"/>
    <property type="evidence" value="ECO:0007669"/>
    <property type="project" value="TreeGrafter"/>
</dbReference>
<evidence type="ECO:0000259" key="6">
    <source>
        <dbReference type="Pfam" id="PF02668"/>
    </source>
</evidence>
<dbReference type="GO" id="GO:0046872">
    <property type="term" value="F:metal ion binding"/>
    <property type="evidence" value="ECO:0007669"/>
    <property type="project" value="UniProtKB-KW"/>
</dbReference>
<name>R0EER0_CAUVI</name>
<keyword evidence="5" id="KW-0408">Iron</keyword>
<evidence type="ECO:0000313" key="7">
    <source>
        <dbReference type="EMBL" id="ENZ83923.1"/>
    </source>
</evidence>
<dbReference type="SUPFAM" id="SSF51197">
    <property type="entry name" value="Clavaminate synthase-like"/>
    <property type="match status" value="1"/>
</dbReference>
<comment type="similarity">
    <text evidence="1">Belongs to the TfdA dioxygenase family.</text>
</comment>
<gene>
    <name evidence="7" type="ORF">OR37_00431</name>
</gene>
<keyword evidence="8" id="KW-1185">Reference proteome</keyword>
<dbReference type="AlphaFoldDB" id="R0EER0"/>
<dbReference type="eggNOG" id="COG2175">
    <property type="taxonomic scope" value="Bacteria"/>
</dbReference>
<dbReference type="GO" id="GO:0000908">
    <property type="term" value="F:taurine dioxygenase activity"/>
    <property type="evidence" value="ECO:0007669"/>
    <property type="project" value="TreeGrafter"/>
</dbReference>
<dbReference type="EMBL" id="APMP01000001">
    <property type="protein sequence ID" value="ENZ83923.1"/>
    <property type="molecule type" value="Genomic_DNA"/>
</dbReference>
<sequence length="358" mass="39885" precursor="true">MSGSCLNAHEELVVKRPRAPIAASVSAGRRKSAFGAQGPIIRQGDEKAFVRVWARPIRLASLGFVNDRIFEDAMTPTADIAIKDLKAGFGAEITGLDLATASDAALDQVVDTFHRHGAIALRDQKMTPDDLMRFIGRFGEAEDHTQTRFTLEGYPKIFILSNRVVDGKPIGAHNDGVGWHTDYSYKPEPVMLTMLYAVEVPEEGSDTLLADGCAAWNALPADRQALLEGLKLHHSYKHFMATRTFGEQQTLSPEMEAANPDVEHPLIRTHPADGRKALWPSTGTVTEVIGMPGPAGLALLDELVEFMTQDQFVYRHKWRVGDLLMWDNRCTLHTGTLYDDTKYFRTMHRLWVKGDKPY</sequence>
<evidence type="ECO:0000256" key="3">
    <source>
        <dbReference type="ARBA" id="ARBA00022964"/>
    </source>
</evidence>
<dbReference type="PANTHER" id="PTHR30468:SF1">
    <property type="entry name" value="ALPHA-KETOGLUTARATE-DEPENDENT SULFONATE DIOXYGENASE"/>
    <property type="match status" value="1"/>
</dbReference>
<evidence type="ECO:0000256" key="5">
    <source>
        <dbReference type="ARBA" id="ARBA00023004"/>
    </source>
</evidence>
<dbReference type="PANTHER" id="PTHR30468">
    <property type="entry name" value="ALPHA-KETOGLUTARATE-DEPENDENT SULFONATE DIOXYGENASE"/>
    <property type="match status" value="1"/>
</dbReference>
<dbReference type="InterPro" id="IPR051323">
    <property type="entry name" value="AtsK-like"/>
</dbReference>
<keyword evidence="4" id="KW-0560">Oxidoreductase</keyword>
<dbReference type="STRING" id="1292034.OR37_00431"/>
<comment type="caution">
    <text evidence="7">The sequence shown here is derived from an EMBL/GenBank/DDBJ whole genome shotgun (WGS) entry which is preliminary data.</text>
</comment>
<dbReference type="Proteomes" id="UP000013063">
    <property type="component" value="Unassembled WGS sequence"/>
</dbReference>
<accession>R0EER0</accession>
<dbReference type="InterPro" id="IPR003819">
    <property type="entry name" value="TauD/TfdA-like"/>
</dbReference>
<reference evidence="7 8" key="1">
    <citation type="journal article" date="2013" name="Genome Announc.">
        <title>Draft Genome Sequence for Caulobacter sp. Strain OR37, a Bacterium Tolerant to Heavy Metals.</title>
        <authorList>
            <person name="Utturkar S.M."/>
            <person name="Bollmann A."/>
            <person name="Brzoska R.M."/>
            <person name="Klingeman D.M."/>
            <person name="Epstein S.E."/>
            <person name="Palumbo A.V."/>
            <person name="Brown S.D."/>
        </authorList>
    </citation>
    <scope>NUCLEOTIDE SEQUENCE [LARGE SCALE GENOMIC DNA]</scope>
    <source>
        <strain evidence="7 8">OR37</strain>
    </source>
</reference>
<evidence type="ECO:0000313" key="8">
    <source>
        <dbReference type="Proteomes" id="UP000013063"/>
    </source>
</evidence>
<organism evidence="7 8">
    <name type="scientific">Caulobacter vibrioides OR37</name>
    <dbReference type="NCBI Taxonomy" id="1292034"/>
    <lineage>
        <taxon>Bacteria</taxon>
        <taxon>Pseudomonadati</taxon>
        <taxon>Pseudomonadota</taxon>
        <taxon>Alphaproteobacteria</taxon>
        <taxon>Caulobacterales</taxon>
        <taxon>Caulobacteraceae</taxon>
        <taxon>Caulobacter</taxon>
    </lineage>
</organism>
<dbReference type="PATRIC" id="fig|1292034.3.peg.429"/>
<protein>
    <submittedName>
        <fullName evidence="7">Putative taurine catabolism dioxygenase</fullName>
    </submittedName>
</protein>
<evidence type="ECO:0000256" key="1">
    <source>
        <dbReference type="ARBA" id="ARBA00005896"/>
    </source>
</evidence>
<dbReference type="InterPro" id="IPR042098">
    <property type="entry name" value="TauD-like_sf"/>
</dbReference>